<proteinExistence type="predicted"/>
<comment type="caution">
    <text evidence="1">The sequence shown here is derived from an EMBL/GenBank/DDBJ whole genome shotgun (WGS) entry which is preliminary data.</text>
</comment>
<gene>
    <name evidence="1" type="ORF">RRF57_012448</name>
</gene>
<keyword evidence="2" id="KW-1185">Reference proteome</keyword>
<organism evidence="1 2">
    <name type="scientific">Xylaria bambusicola</name>
    <dbReference type="NCBI Taxonomy" id="326684"/>
    <lineage>
        <taxon>Eukaryota</taxon>
        <taxon>Fungi</taxon>
        <taxon>Dikarya</taxon>
        <taxon>Ascomycota</taxon>
        <taxon>Pezizomycotina</taxon>
        <taxon>Sordariomycetes</taxon>
        <taxon>Xylariomycetidae</taxon>
        <taxon>Xylariales</taxon>
        <taxon>Xylariaceae</taxon>
        <taxon>Xylaria</taxon>
    </lineage>
</organism>
<name>A0AAN7V1R6_9PEZI</name>
<dbReference type="AlphaFoldDB" id="A0AAN7V1R6"/>
<evidence type="ECO:0000313" key="2">
    <source>
        <dbReference type="Proteomes" id="UP001305414"/>
    </source>
</evidence>
<evidence type="ECO:0000313" key="1">
    <source>
        <dbReference type="EMBL" id="KAK5636736.1"/>
    </source>
</evidence>
<dbReference type="Proteomes" id="UP001305414">
    <property type="component" value="Unassembled WGS sequence"/>
</dbReference>
<reference evidence="1 2" key="1">
    <citation type="submission" date="2023-10" db="EMBL/GenBank/DDBJ databases">
        <title>Draft genome sequence of Xylaria bambusicola isolate GMP-LS, the root and basal stem rot pathogen of sugarcane in Indonesia.</title>
        <authorList>
            <person name="Selvaraj P."/>
            <person name="Muralishankar V."/>
            <person name="Muruganantham S."/>
            <person name="Sp S."/>
            <person name="Haryani S."/>
            <person name="Lau K.J.X."/>
            <person name="Naqvi N.I."/>
        </authorList>
    </citation>
    <scope>NUCLEOTIDE SEQUENCE [LARGE SCALE GENOMIC DNA]</scope>
    <source>
        <strain evidence="1">GMP-LS</strain>
    </source>
</reference>
<accession>A0AAN7V1R6</accession>
<sequence>MLNREILDTILQKVIVQTAVLRMPELGEYHGRESRCVGTIAREGTPGGVGLDAERVEPVPV</sequence>
<protein>
    <submittedName>
        <fullName evidence="1">Uncharacterized protein</fullName>
    </submittedName>
</protein>
<dbReference type="EMBL" id="JAWHQM010000076">
    <property type="protein sequence ID" value="KAK5636736.1"/>
    <property type="molecule type" value="Genomic_DNA"/>
</dbReference>